<evidence type="ECO:0000256" key="3">
    <source>
        <dbReference type="ARBA" id="ARBA00022692"/>
    </source>
</evidence>
<comment type="subcellular location">
    <subcellularLocation>
        <location evidence="1">Membrane</location>
        <topology evidence="1">Multi-pass membrane protein</topology>
    </subcellularLocation>
</comment>
<feature type="transmembrane region" description="Helical" evidence="6">
    <location>
        <begin position="167"/>
        <end position="186"/>
    </location>
</feature>
<accession>A0AAE9EI20</accession>
<dbReference type="GO" id="GO:0016020">
    <property type="term" value="C:membrane"/>
    <property type="evidence" value="ECO:0007669"/>
    <property type="project" value="UniProtKB-SubCell"/>
</dbReference>
<dbReference type="Pfam" id="PF03125">
    <property type="entry name" value="Sre"/>
    <property type="match status" value="1"/>
</dbReference>
<evidence type="ECO:0000313" key="7">
    <source>
        <dbReference type="EMBL" id="UMM19670.1"/>
    </source>
</evidence>
<gene>
    <name evidence="7" type="ORF">L5515_015164</name>
</gene>
<proteinExistence type="inferred from homology"/>
<dbReference type="Proteomes" id="UP000829354">
    <property type="component" value="Chromosome II"/>
</dbReference>
<dbReference type="PANTHER" id="PTHR23128:SF144">
    <property type="entry name" value="SERPENTINE RECEPTOR, CLASS E (EPSILON)-RELATED"/>
    <property type="match status" value="1"/>
</dbReference>
<comment type="similarity">
    <text evidence="2">Belongs to the nematode receptor-like protein sre family.</text>
</comment>
<dbReference type="PANTHER" id="PTHR23128">
    <property type="entry name" value="SERPENTINE RECEPTOR, CLASS E (EPSILON)-RELATED"/>
    <property type="match status" value="1"/>
</dbReference>
<dbReference type="InterPro" id="IPR004151">
    <property type="entry name" value="7TM_GPCR_serpentine_rcpt_Sre"/>
</dbReference>
<name>A0AAE9EI20_CAEBR</name>
<dbReference type="AlphaFoldDB" id="A0AAE9EI20"/>
<feature type="transmembrane region" description="Helical" evidence="6">
    <location>
        <begin position="287"/>
        <end position="310"/>
    </location>
</feature>
<evidence type="ECO:0000256" key="2">
    <source>
        <dbReference type="ARBA" id="ARBA00006803"/>
    </source>
</evidence>
<keyword evidence="5 6" id="KW-0472">Membrane</keyword>
<feature type="transmembrane region" description="Helical" evidence="6">
    <location>
        <begin position="67"/>
        <end position="90"/>
    </location>
</feature>
<protein>
    <submittedName>
        <fullName evidence="7">Uncharacterized protein</fullName>
    </submittedName>
</protein>
<keyword evidence="8" id="KW-1185">Reference proteome</keyword>
<feature type="transmembrane region" description="Helical" evidence="6">
    <location>
        <begin position="258"/>
        <end position="281"/>
    </location>
</feature>
<reference evidence="7 8" key="1">
    <citation type="submission" date="2022-04" db="EMBL/GenBank/DDBJ databases">
        <title>Chromosome-level reference genomes for two strains of Caenorhabditis briggsae: an improved platform for comparative genomics.</title>
        <authorList>
            <person name="Stevens L."/>
            <person name="Andersen E."/>
        </authorList>
    </citation>
    <scope>NUCLEOTIDE SEQUENCE [LARGE SCALE GENOMIC DNA]</scope>
    <source>
        <strain evidence="7">VX34</strain>
        <tissue evidence="7">Whole-organism</tissue>
    </source>
</reference>
<evidence type="ECO:0000313" key="8">
    <source>
        <dbReference type="Proteomes" id="UP000829354"/>
    </source>
</evidence>
<dbReference type="EMBL" id="CP092621">
    <property type="protein sequence ID" value="UMM19670.1"/>
    <property type="molecule type" value="Genomic_DNA"/>
</dbReference>
<evidence type="ECO:0000256" key="1">
    <source>
        <dbReference type="ARBA" id="ARBA00004141"/>
    </source>
</evidence>
<evidence type="ECO:0000256" key="5">
    <source>
        <dbReference type="ARBA" id="ARBA00023136"/>
    </source>
</evidence>
<evidence type="ECO:0000256" key="6">
    <source>
        <dbReference type="SAM" id="Phobius"/>
    </source>
</evidence>
<dbReference type="GO" id="GO:0007606">
    <property type="term" value="P:sensory perception of chemical stimulus"/>
    <property type="evidence" value="ECO:0007669"/>
    <property type="project" value="InterPro"/>
</dbReference>
<sequence length="359" mass="42092">MIIQIQNSSEFLWIPVFTLNDRIYESPFYLSFGTLLLLFYALIAYIIIKVCTIFLSIKVFHENMNVLMAWFLLQWFEAILAKSVIIPYQIGLISIGIEPSKAFCSWSSFEKDVLIVKNKEEIMPLYIASFFLWHYMASILFAIVAITIERVCATLFMEDYESRSRRYIPIFLIIITNAITIPYSYFVLHNRLSLLLSYSQGVANGTFVFVGYFALWRINLYWRRKMSSTKPGDHDKYSLGRKFQIEENIRSLQLAKKLVIASLTYILFTLVILVFSTLQIVPQLNLIYVHYMDNCILLAAFVMSITLLFCSRSWRRKFKNDLPFVHNFLNTRVSQSNLLILLSNKDSETYFEQLKHAWA</sequence>
<keyword evidence="3 6" id="KW-0812">Transmembrane</keyword>
<feature type="transmembrane region" description="Helical" evidence="6">
    <location>
        <begin position="125"/>
        <end position="146"/>
    </location>
</feature>
<feature type="transmembrane region" description="Helical" evidence="6">
    <location>
        <begin position="28"/>
        <end position="55"/>
    </location>
</feature>
<keyword evidence="4 6" id="KW-1133">Transmembrane helix</keyword>
<feature type="transmembrane region" description="Helical" evidence="6">
    <location>
        <begin position="198"/>
        <end position="216"/>
    </location>
</feature>
<organism evidence="7 8">
    <name type="scientific">Caenorhabditis briggsae</name>
    <dbReference type="NCBI Taxonomy" id="6238"/>
    <lineage>
        <taxon>Eukaryota</taxon>
        <taxon>Metazoa</taxon>
        <taxon>Ecdysozoa</taxon>
        <taxon>Nematoda</taxon>
        <taxon>Chromadorea</taxon>
        <taxon>Rhabditida</taxon>
        <taxon>Rhabditina</taxon>
        <taxon>Rhabditomorpha</taxon>
        <taxon>Rhabditoidea</taxon>
        <taxon>Rhabditidae</taxon>
        <taxon>Peloderinae</taxon>
        <taxon>Caenorhabditis</taxon>
    </lineage>
</organism>
<evidence type="ECO:0000256" key="4">
    <source>
        <dbReference type="ARBA" id="ARBA00022989"/>
    </source>
</evidence>